<accession>A0A1F5JQ15</accession>
<dbReference type="AlphaFoldDB" id="A0A1F5JQ15"/>
<organism evidence="1 2">
    <name type="scientific">Candidatus Daviesbacteria bacterium RIFCSPHIGHO2_02_FULL_36_13</name>
    <dbReference type="NCBI Taxonomy" id="1797768"/>
    <lineage>
        <taxon>Bacteria</taxon>
        <taxon>Candidatus Daviesiibacteriota</taxon>
    </lineage>
</organism>
<dbReference type="Proteomes" id="UP000176902">
    <property type="component" value="Unassembled WGS sequence"/>
</dbReference>
<evidence type="ECO:0000313" key="1">
    <source>
        <dbReference type="EMBL" id="OGE30753.1"/>
    </source>
</evidence>
<gene>
    <name evidence="1" type="ORF">A3C59_03495</name>
</gene>
<evidence type="ECO:0000313" key="2">
    <source>
        <dbReference type="Proteomes" id="UP000176902"/>
    </source>
</evidence>
<evidence type="ECO:0008006" key="3">
    <source>
        <dbReference type="Google" id="ProtNLM"/>
    </source>
</evidence>
<reference evidence="1 2" key="1">
    <citation type="journal article" date="2016" name="Nat. Commun.">
        <title>Thousands of microbial genomes shed light on interconnected biogeochemical processes in an aquifer system.</title>
        <authorList>
            <person name="Anantharaman K."/>
            <person name="Brown C.T."/>
            <person name="Hug L.A."/>
            <person name="Sharon I."/>
            <person name="Castelle C.J."/>
            <person name="Probst A.J."/>
            <person name="Thomas B.C."/>
            <person name="Singh A."/>
            <person name="Wilkins M.J."/>
            <person name="Karaoz U."/>
            <person name="Brodie E.L."/>
            <person name="Williams K.H."/>
            <person name="Hubbard S.S."/>
            <person name="Banfield J.F."/>
        </authorList>
    </citation>
    <scope>NUCLEOTIDE SEQUENCE [LARGE SCALE GENOMIC DNA]</scope>
</reference>
<name>A0A1F5JQ15_9BACT</name>
<sequence length="204" mass="22347">MTVVSPILAVDSTPSADVKLQLEQLKIEIASKAAKFKEEVNRKLKDKAYIGKVIHPTSTTITIASKTGPKIINITQDTEYISRVKGKKFSLKLLAEDDYIAGLGDVDETGVLTARAIVLLDPKTYTLNPKIFLWGQVMAIDKLLTLKDRENKYVSVSGVNLKITDEGDIVILTGFMKAEVFEAKTTFVIKEASPSSKEATKSAN</sequence>
<comment type="caution">
    <text evidence="1">The sequence shown here is derived from an EMBL/GenBank/DDBJ whole genome shotgun (WGS) entry which is preliminary data.</text>
</comment>
<dbReference type="EMBL" id="MFCV01000044">
    <property type="protein sequence ID" value="OGE30753.1"/>
    <property type="molecule type" value="Genomic_DNA"/>
</dbReference>
<proteinExistence type="predicted"/>
<protein>
    <recommendedName>
        <fullName evidence="3">DUF5666 domain-containing protein</fullName>
    </recommendedName>
</protein>